<dbReference type="AlphaFoldDB" id="A0A7J6X7P7"/>
<evidence type="ECO:0000313" key="11">
    <source>
        <dbReference type="Proteomes" id="UP000554482"/>
    </source>
</evidence>
<dbReference type="OrthoDB" id="770444at2759"/>
<feature type="region of interest" description="Disordered" evidence="8">
    <location>
        <begin position="51"/>
        <end position="73"/>
    </location>
</feature>
<evidence type="ECO:0000313" key="10">
    <source>
        <dbReference type="EMBL" id="KAF5205649.1"/>
    </source>
</evidence>
<comment type="similarity">
    <text evidence="2">Belongs to the GLUTAMINE DUMPER 1 (TC 9.B.60) family.</text>
</comment>
<feature type="transmembrane region" description="Helical" evidence="9">
    <location>
        <begin position="27"/>
        <end position="49"/>
    </location>
</feature>
<proteinExistence type="inferred from homology"/>
<organism evidence="10 11">
    <name type="scientific">Thalictrum thalictroides</name>
    <name type="common">Rue-anemone</name>
    <name type="synonym">Anemone thalictroides</name>
    <dbReference type="NCBI Taxonomy" id="46969"/>
    <lineage>
        <taxon>Eukaryota</taxon>
        <taxon>Viridiplantae</taxon>
        <taxon>Streptophyta</taxon>
        <taxon>Embryophyta</taxon>
        <taxon>Tracheophyta</taxon>
        <taxon>Spermatophyta</taxon>
        <taxon>Magnoliopsida</taxon>
        <taxon>Ranunculales</taxon>
        <taxon>Ranunculaceae</taxon>
        <taxon>Thalictroideae</taxon>
        <taxon>Thalictrum</taxon>
    </lineage>
</organism>
<evidence type="ECO:0000256" key="3">
    <source>
        <dbReference type="ARBA" id="ARBA00022448"/>
    </source>
</evidence>
<comment type="subcellular location">
    <subcellularLocation>
        <location evidence="1">Membrane</location>
        <topology evidence="1">Single-pass membrane protein</topology>
    </subcellularLocation>
</comment>
<dbReference type="PANTHER" id="PTHR33228">
    <property type="entry name" value="PROTEIN GLUTAMINE DUMPER 4-RELATED"/>
    <property type="match status" value="1"/>
</dbReference>
<dbReference type="Proteomes" id="UP000554482">
    <property type="component" value="Unassembled WGS sequence"/>
</dbReference>
<comment type="caution">
    <text evidence="10">The sequence shown here is derived from an EMBL/GenBank/DDBJ whole genome shotgun (WGS) entry which is preliminary data.</text>
</comment>
<dbReference type="GO" id="GO:0006865">
    <property type="term" value="P:amino acid transport"/>
    <property type="evidence" value="ECO:0007669"/>
    <property type="project" value="UniProtKB-KW"/>
</dbReference>
<evidence type="ECO:0000256" key="4">
    <source>
        <dbReference type="ARBA" id="ARBA00022692"/>
    </source>
</evidence>
<dbReference type="EMBL" id="JABWDY010003804">
    <property type="protein sequence ID" value="KAF5205649.1"/>
    <property type="molecule type" value="Genomic_DNA"/>
</dbReference>
<dbReference type="GO" id="GO:0080143">
    <property type="term" value="P:regulation of amino acid export"/>
    <property type="evidence" value="ECO:0007669"/>
    <property type="project" value="InterPro"/>
</dbReference>
<keyword evidence="3" id="KW-0813">Transport</keyword>
<evidence type="ECO:0000256" key="9">
    <source>
        <dbReference type="SAM" id="Phobius"/>
    </source>
</evidence>
<keyword evidence="6 9" id="KW-1133">Transmembrane helix</keyword>
<name>A0A7J6X7P7_THATH</name>
<dbReference type="GO" id="GO:0016020">
    <property type="term" value="C:membrane"/>
    <property type="evidence" value="ECO:0007669"/>
    <property type="project" value="UniProtKB-SubCell"/>
</dbReference>
<keyword evidence="5" id="KW-0029">Amino-acid transport</keyword>
<keyword evidence="4 9" id="KW-0812">Transmembrane</keyword>
<keyword evidence="11" id="KW-1185">Reference proteome</keyword>
<keyword evidence="7 9" id="KW-0472">Membrane</keyword>
<dbReference type="InterPro" id="IPR040359">
    <property type="entry name" value="GDU"/>
</dbReference>
<evidence type="ECO:0000256" key="7">
    <source>
        <dbReference type="ARBA" id="ARBA00023136"/>
    </source>
</evidence>
<protein>
    <submittedName>
        <fullName evidence="10">Glutamine dumper like</fullName>
    </submittedName>
</protein>
<dbReference type="PANTHER" id="PTHR33228:SF76">
    <property type="entry name" value="PROTEIN GLUTAMINE DUMPER 7"/>
    <property type="match status" value="1"/>
</dbReference>
<sequence length="103" mass="10896">MDMGAPSSSRNATSHDVSWRWNSPIPYLYGGLAVIIGLIALSLAVLACYPSKSSEDNSSSGDDNDVKNPSKRALSAVRLEPEIVVIMAGNDQPTHLANPVSSI</sequence>
<evidence type="ECO:0000256" key="8">
    <source>
        <dbReference type="SAM" id="MobiDB-lite"/>
    </source>
</evidence>
<evidence type="ECO:0000256" key="2">
    <source>
        <dbReference type="ARBA" id="ARBA00009977"/>
    </source>
</evidence>
<evidence type="ECO:0000256" key="1">
    <source>
        <dbReference type="ARBA" id="ARBA00004167"/>
    </source>
</evidence>
<gene>
    <name evidence="10" type="ORF">FRX31_004762</name>
</gene>
<reference evidence="10 11" key="1">
    <citation type="submission" date="2020-06" db="EMBL/GenBank/DDBJ databases">
        <title>Transcriptomic and genomic resources for Thalictrum thalictroides and T. hernandezii: Facilitating candidate gene discovery in an emerging model plant lineage.</title>
        <authorList>
            <person name="Arias T."/>
            <person name="Riano-Pachon D.M."/>
            <person name="Di Stilio V.S."/>
        </authorList>
    </citation>
    <scope>NUCLEOTIDE SEQUENCE [LARGE SCALE GENOMIC DNA]</scope>
    <source>
        <strain evidence="11">cv. WT478/WT964</strain>
        <tissue evidence="10">Leaves</tissue>
    </source>
</reference>
<evidence type="ECO:0000256" key="6">
    <source>
        <dbReference type="ARBA" id="ARBA00022989"/>
    </source>
</evidence>
<accession>A0A7J6X7P7</accession>
<evidence type="ECO:0000256" key="5">
    <source>
        <dbReference type="ARBA" id="ARBA00022970"/>
    </source>
</evidence>